<dbReference type="AlphaFoldDB" id="A0A4V2QAT8"/>
<evidence type="ECO:0000313" key="1">
    <source>
        <dbReference type="EMBL" id="TCL53742.1"/>
    </source>
</evidence>
<organism evidence="1 2">
    <name type="scientific">Kineothrix alysoides</name>
    <dbReference type="NCBI Taxonomy" id="1469948"/>
    <lineage>
        <taxon>Bacteria</taxon>
        <taxon>Bacillati</taxon>
        <taxon>Bacillota</taxon>
        <taxon>Clostridia</taxon>
        <taxon>Lachnospirales</taxon>
        <taxon>Lachnospiraceae</taxon>
        <taxon>Kineothrix</taxon>
    </lineage>
</organism>
<protein>
    <submittedName>
        <fullName evidence="1">Uncharacterized protein</fullName>
    </submittedName>
</protein>
<gene>
    <name evidence="1" type="ORF">EDD76_1261</name>
</gene>
<dbReference type="OrthoDB" id="8211253at2"/>
<evidence type="ECO:0000313" key="2">
    <source>
        <dbReference type="Proteomes" id="UP000295718"/>
    </source>
</evidence>
<dbReference type="RefSeq" id="WP_132038578.1">
    <property type="nucleotide sequence ID" value="NZ_JPNB01000001.1"/>
</dbReference>
<dbReference type="EMBL" id="SLUO01000026">
    <property type="protein sequence ID" value="TCL53742.1"/>
    <property type="molecule type" value="Genomic_DNA"/>
</dbReference>
<dbReference type="Proteomes" id="UP000295718">
    <property type="component" value="Unassembled WGS sequence"/>
</dbReference>
<reference evidence="1 2" key="1">
    <citation type="submission" date="2019-03" db="EMBL/GenBank/DDBJ databases">
        <title>Genomic Encyclopedia of Type Strains, Phase IV (KMG-IV): sequencing the most valuable type-strain genomes for metagenomic binning, comparative biology and taxonomic classification.</title>
        <authorList>
            <person name="Goeker M."/>
        </authorList>
    </citation>
    <scope>NUCLEOTIDE SEQUENCE [LARGE SCALE GENOMIC DNA]</scope>
    <source>
        <strain evidence="1 2">DSM 100556</strain>
    </source>
</reference>
<keyword evidence="2" id="KW-1185">Reference proteome</keyword>
<name>A0A4V2QAT8_9FIRM</name>
<sequence length="76" mass="8986">MNWHSVELWYPLVMRYLNDSPNGKKFEFVDISDMVAHFKIRMDLELKIIKGIMGGYSMILPAKTYDIEDVINKMED</sequence>
<comment type="caution">
    <text evidence="1">The sequence shown here is derived from an EMBL/GenBank/DDBJ whole genome shotgun (WGS) entry which is preliminary data.</text>
</comment>
<accession>A0A4V2QAT8</accession>
<proteinExistence type="predicted"/>